<evidence type="ECO:0000256" key="4">
    <source>
        <dbReference type="ARBA" id="ARBA00022448"/>
    </source>
</evidence>
<proteinExistence type="inferred from homology"/>
<feature type="region of interest" description="Disordered" evidence="11">
    <location>
        <begin position="1"/>
        <end position="22"/>
    </location>
</feature>
<evidence type="ECO:0000256" key="9">
    <source>
        <dbReference type="ARBA" id="ARBA00023136"/>
    </source>
</evidence>
<dbReference type="Proteomes" id="UP000727407">
    <property type="component" value="Unassembled WGS sequence"/>
</dbReference>
<dbReference type="CDD" id="cd08760">
    <property type="entry name" value="Cyt_b561_FRRS1_like"/>
    <property type="match status" value="1"/>
</dbReference>
<evidence type="ECO:0000256" key="12">
    <source>
        <dbReference type="SAM" id="Phobius"/>
    </source>
</evidence>
<dbReference type="EMBL" id="QNUK01000379">
    <property type="protein sequence ID" value="KAF5894327.1"/>
    <property type="molecule type" value="Genomic_DNA"/>
</dbReference>
<dbReference type="InterPro" id="IPR051237">
    <property type="entry name" value="Ferric-chelate_Red/DefProt"/>
</dbReference>
<feature type="transmembrane region" description="Helical" evidence="12">
    <location>
        <begin position="467"/>
        <end position="492"/>
    </location>
</feature>
<dbReference type="PROSITE" id="PS51019">
    <property type="entry name" value="REELIN"/>
    <property type="match status" value="1"/>
</dbReference>
<evidence type="ECO:0000256" key="2">
    <source>
        <dbReference type="ARBA" id="ARBA00004141"/>
    </source>
</evidence>
<feature type="domain" description="Reelin" evidence="15">
    <location>
        <begin position="1"/>
        <end position="145"/>
    </location>
</feature>
<evidence type="ECO:0000256" key="6">
    <source>
        <dbReference type="ARBA" id="ARBA00022982"/>
    </source>
</evidence>
<dbReference type="PROSITE" id="PS50939">
    <property type="entry name" value="CYTOCHROME_B561"/>
    <property type="match status" value="1"/>
</dbReference>
<comment type="caution">
    <text evidence="16">The sequence shown here is derived from an EMBL/GenBank/DDBJ whole genome shotgun (WGS) entry which is preliminary data.</text>
</comment>
<evidence type="ECO:0000256" key="10">
    <source>
        <dbReference type="ARBA" id="ARBA00023180"/>
    </source>
</evidence>
<evidence type="ECO:0000256" key="8">
    <source>
        <dbReference type="ARBA" id="ARBA00023004"/>
    </source>
</evidence>
<dbReference type="SMART" id="SM00664">
    <property type="entry name" value="DoH"/>
    <property type="match status" value="1"/>
</dbReference>
<dbReference type="InterPro" id="IPR006593">
    <property type="entry name" value="Cyt_b561/ferric_Rdtase_TM"/>
</dbReference>
<keyword evidence="10" id="KW-0325">Glycoprotein</keyword>
<evidence type="ECO:0000259" key="14">
    <source>
        <dbReference type="PROSITE" id="PS50939"/>
    </source>
</evidence>
<keyword evidence="7 12" id="KW-1133">Transmembrane helix</keyword>
<accession>A0A8J4UAY3</accession>
<feature type="domain" description="DOMON" evidence="13">
    <location>
        <begin position="184"/>
        <end position="299"/>
    </location>
</feature>
<gene>
    <name evidence="16" type="primary">frrs1</name>
    <name evidence="16" type="ORF">DAT39_015956</name>
</gene>
<dbReference type="CDD" id="cd08544">
    <property type="entry name" value="Reeler"/>
    <property type="match status" value="1"/>
</dbReference>
<comment type="subcellular location">
    <subcellularLocation>
        <location evidence="2">Membrane</location>
        <topology evidence="2">Multi-pass membrane protein</topology>
    </subcellularLocation>
</comment>
<evidence type="ECO:0000256" key="3">
    <source>
        <dbReference type="ARBA" id="ARBA00009195"/>
    </source>
</evidence>
<keyword evidence="8" id="KW-0408">Iron</keyword>
<dbReference type="Gene3D" id="2.60.40.4060">
    <property type="entry name" value="Reeler domain"/>
    <property type="match status" value="1"/>
</dbReference>
<dbReference type="InterPro" id="IPR002861">
    <property type="entry name" value="Reeler_dom"/>
</dbReference>
<feature type="compositionally biased region" description="Acidic residues" evidence="11">
    <location>
        <begin position="328"/>
        <end position="357"/>
    </location>
</feature>
<evidence type="ECO:0000256" key="7">
    <source>
        <dbReference type="ARBA" id="ARBA00022989"/>
    </source>
</evidence>
<reference evidence="16" key="1">
    <citation type="submission" date="2020-07" db="EMBL/GenBank/DDBJ databases">
        <title>Clarias magur genome sequencing, assembly and annotation.</title>
        <authorList>
            <person name="Kushwaha B."/>
            <person name="Kumar R."/>
            <person name="Das P."/>
            <person name="Joshi C.G."/>
            <person name="Kumar D."/>
            <person name="Nagpure N.S."/>
            <person name="Pandey M."/>
            <person name="Agarwal S."/>
            <person name="Srivastava S."/>
            <person name="Singh M."/>
            <person name="Sahoo L."/>
            <person name="Jayasankar P."/>
            <person name="Meher P.K."/>
            <person name="Koringa P.G."/>
            <person name="Iquebal M.A."/>
            <person name="Das S.P."/>
            <person name="Bit A."/>
            <person name="Patnaik S."/>
            <person name="Patel N."/>
            <person name="Shah T.M."/>
            <person name="Hinsu A."/>
            <person name="Jena J.K."/>
        </authorList>
    </citation>
    <scope>NUCLEOTIDE SEQUENCE</scope>
    <source>
        <strain evidence="16">CIFAMagur01</strain>
        <tissue evidence="16">Testis</tissue>
    </source>
</reference>
<feature type="transmembrane region" description="Helical" evidence="12">
    <location>
        <begin position="367"/>
        <end position="386"/>
    </location>
</feature>
<organism evidence="16 17">
    <name type="scientific">Clarias magur</name>
    <name type="common">Asian catfish</name>
    <name type="synonym">Macropteronotus magur</name>
    <dbReference type="NCBI Taxonomy" id="1594786"/>
    <lineage>
        <taxon>Eukaryota</taxon>
        <taxon>Metazoa</taxon>
        <taxon>Chordata</taxon>
        <taxon>Craniata</taxon>
        <taxon>Vertebrata</taxon>
        <taxon>Euteleostomi</taxon>
        <taxon>Actinopterygii</taxon>
        <taxon>Neopterygii</taxon>
        <taxon>Teleostei</taxon>
        <taxon>Ostariophysi</taxon>
        <taxon>Siluriformes</taxon>
        <taxon>Clariidae</taxon>
        <taxon>Clarias</taxon>
    </lineage>
</organism>
<dbReference type="PANTHER" id="PTHR45828:SF44">
    <property type="entry name" value="FERRIC-CHELATE REDUCTASE 1-RELATED"/>
    <property type="match status" value="1"/>
</dbReference>
<dbReference type="OrthoDB" id="2419613at2759"/>
<evidence type="ECO:0000313" key="17">
    <source>
        <dbReference type="Proteomes" id="UP000727407"/>
    </source>
</evidence>
<dbReference type="PANTHER" id="PTHR45828">
    <property type="entry name" value="CYTOCHROME B561/FERRIC REDUCTASE TRANSMEMBRANE"/>
    <property type="match status" value="1"/>
</dbReference>
<evidence type="ECO:0000259" key="13">
    <source>
        <dbReference type="PROSITE" id="PS50836"/>
    </source>
</evidence>
<feature type="transmembrane region" description="Helical" evidence="12">
    <location>
        <begin position="406"/>
        <end position="427"/>
    </location>
</feature>
<name>A0A8J4UAY3_CLAMG</name>
<keyword evidence="4" id="KW-0813">Transport</keyword>
<feature type="region of interest" description="Disordered" evidence="11">
    <location>
        <begin position="133"/>
        <end position="168"/>
    </location>
</feature>
<dbReference type="AlphaFoldDB" id="A0A8J4UAY3"/>
<keyword evidence="17" id="KW-1185">Reference proteome</keyword>
<comment type="similarity">
    <text evidence="3">Belongs to the FRRS1 family.</text>
</comment>
<feature type="non-terminal residue" evidence="16">
    <location>
        <position position="1"/>
    </location>
</feature>
<dbReference type="Pfam" id="PF03351">
    <property type="entry name" value="DOMON"/>
    <property type="match status" value="1"/>
</dbReference>
<evidence type="ECO:0000256" key="1">
    <source>
        <dbReference type="ARBA" id="ARBA00001970"/>
    </source>
</evidence>
<protein>
    <submittedName>
        <fullName evidence="16">Putative ferric-chelate reductase 1 isoform X2</fullName>
    </submittedName>
</protein>
<feature type="transmembrane region" description="Helical" evidence="12">
    <location>
        <begin position="433"/>
        <end position="455"/>
    </location>
</feature>
<evidence type="ECO:0000313" key="16">
    <source>
        <dbReference type="EMBL" id="KAF5894327.1"/>
    </source>
</evidence>
<dbReference type="Pfam" id="PF02014">
    <property type="entry name" value="Reeler"/>
    <property type="match status" value="1"/>
</dbReference>
<dbReference type="InterPro" id="IPR042307">
    <property type="entry name" value="Reeler_sf"/>
</dbReference>
<keyword evidence="6" id="KW-0249">Electron transport</keyword>
<evidence type="ECO:0000256" key="5">
    <source>
        <dbReference type="ARBA" id="ARBA00022692"/>
    </source>
</evidence>
<evidence type="ECO:0000256" key="11">
    <source>
        <dbReference type="SAM" id="MobiDB-lite"/>
    </source>
</evidence>
<keyword evidence="9 12" id="KW-0472">Membrane</keyword>
<feature type="compositionally biased region" description="Low complexity" evidence="11">
    <location>
        <begin position="133"/>
        <end position="163"/>
    </location>
</feature>
<dbReference type="FunFam" id="2.60.40.4060:FF:000003">
    <property type="entry name" value="Ferric chelate reductase 1"/>
    <property type="match status" value="1"/>
</dbReference>
<evidence type="ECO:0000259" key="15">
    <source>
        <dbReference type="PROSITE" id="PS51019"/>
    </source>
</evidence>
<dbReference type="GO" id="GO:0016020">
    <property type="term" value="C:membrane"/>
    <property type="evidence" value="ECO:0007669"/>
    <property type="project" value="UniProtKB-SubCell"/>
</dbReference>
<feature type="transmembrane region" description="Helical" evidence="12">
    <location>
        <begin position="504"/>
        <end position="522"/>
    </location>
</feature>
<feature type="region of interest" description="Disordered" evidence="11">
    <location>
        <begin position="306"/>
        <end position="357"/>
    </location>
</feature>
<dbReference type="InterPro" id="IPR005018">
    <property type="entry name" value="DOMON_domain"/>
</dbReference>
<comment type="cofactor">
    <cofactor evidence="1">
        <name>heme b</name>
        <dbReference type="ChEBI" id="CHEBI:60344"/>
    </cofactor>
</comment>
<dbReference type="PROSITE" id="PS50836">
    <property type="entry name" value="DOMON"/>
    <property type="match status" value="1"/>
</dbReference>
<dbReference type="Gene3D" id="1.20.120.1770">
    <property type="match status" value="1"/>
</dbReference>
<keyword evidence="5 12" id="KW-0812">Transmembrane</keyword>
<dbReference type="SMART" id="SM00665">
    <property type="entry name" value="B561"/>
    <property type="match status" value="1"/>
</dbReference>
<feature type="domain" description="Cytochrome b561" evidence="14">
    <location>
        <begin position="327"/>
        <end position="525"/>
    </location>
</feature>
<sequence>MTPSHKRLPQTSPPPYTVTADTSSYKQGDTITVTLSATSESFKGFLLQARQVGGNSAVGSFSLVGLNSQLLNCAGVSNSAVAHTSSTSKKVIQSKWKAPTSGNLGNIEFRATFVRKTSIFWVGVKSSQITFSGTSAGATPTTSTPSSNSSSTASSSSSFSSSGCGTRKTCVSRPNGCNPSTDSNCIFMSATPLSSGSGFTFELSGRADGYVSVGFSHDLEMGDDDIYICGKDQNGVIKLQHALSTGTTAPTIITLGNVTVLSTSQNNGVIGCSFISWNAISTTRSSTESNSHYIFLANGATSNGQIQMHSTSPAVSRTKVDIRSQETVETEESEGTEETEESEGTEESEDLEETEETEPIVKAHGCLMLIAWMTTGSLGMLIARFLKRAAPGQRICGKDFWFVAHVLLMLLSVAATIIAFILVFSYAQDWTGGAHPVLGCLVMILSLAQPIGTIFRCAPKDERRFIFNWIHALNALTIKGLAVAAIFTGLMLVDSSPTQWMPKVMGGFVAWEALLFLCQDLYHRCREKDKDDSDGG</sequence>
<feature type="compositionally biased region" description="Polar residues" evidence="11">
    <location>
        <begin position="306"/>
        <end position="315"/>
    </location>
</feature>
<dbReference type="CDD" id="cd09628">
    <property type="entry name" value="DOMON_SDR_2_like"/>
    <property type="match status" value="1"/>
</dbReference>